<keyword evidence="1" id="KW-1133">Transmembrane helix</keyword>
<comment type="caution">
    <text evidence="2">The sequence shown here is derived from an EMBL/GenBank/DDBJ whole genome shotgun (WGS) entry which is preliminary data.</text>
</comment>
<keyword evidence="1" id="KW-0812">Transmembrane</keyword>
<evidence type="ECO:0000313" key="3">
    <source>
        <dbReference type="Proteomes" id="UP000051302"/>
    </source>
</evidence>
<reference evidence="2 3" key="1">
    <citation type="journal article" date="2015" name="Genome Announc.">
        <title>Expanding the biotechnology potential of lactobacilli through comparative genomics of 213 strains and associated genera.</title>
        <authorList>
            <person name="Sun Z."/>
            <person name="Harris H.M."/>
            <person name="McCann A."/>
            <person name="Guo C."/>
            <person name="Argimon S."/>
            <person name="Zhang W."/>
            <person name="Yang X."/>
            <person name="Jeffery I.B."/>
            <person name="Cooney J.C."/>
            <person name="Kagawa T.F."/>
            <person name="Liu W."/>
            <person name="Song Y."/>
            <person name="Salvetti E."/>
            <person name="Wrobel A."/>
            <person name="Rasinkangas P."/>
            <person name="Parkhill J."/>
            <person name="Rea M.C."/>
            <person name="O'Sullivan O."/>
            <person name="Ritari J."/>
            <person name="Douillard F.P."/>
            <person name="Paul Ross R."/>
            <person name="Yang R."/>
            <person name="Briner A.E."/>
            <person name="Felis G.E."/>
            <person name="de Vos W.M."/>
            <person name="Barrangou R."/>
            <person name="Klaenhammer T.R."/>
            <person name="Caufield P.W."/>
            <person name="Cui Y."/>
            <person name="Zhang H."/>
            <person name="O'Toole P.W."/>
        </authorList>
    </citation>
    <scope>NUCLEOTIDE SEQUENCE [LARGE SCALE GENOMIC DNA]</scope>
    <source>
        <strain evidence="2 3">DSM 16982</strain>
    </source>
</reference>
<keyword evidence="1" id="KW-0472">Membrane</keyword>
<sequence length="206" mass="23024">MYLTALFTLVVFGLTGDYLLNINPIKKYSLLLIGTFFLGLVVTMNIYRKDSRQNKYLKQKVASYWADVISQFLVALIVNIFSGVMIFIFSLILNQNVKMDMVGILTLIGVGLLGSGIATLFKMQWGRYTTLGQIGVLVFIYLALSGSVVNVLSYVEWLLPPLSKAVVALQNKPSITQLLPITGQIFLYALVLFVISSLVYYKKKKS</sequence>
<feature type="transmembrane region" description="Helical" evidence="1">
    <location>
        <begin position="101"/>
        <end position="121"/>
    </location>
</feature>
<feature type="transmembrane region" description="Helical" evidence="1">
    <location>
        <begin position="133"/>
        <end position="155"/>
    </location>
</feature>
<accession>A0A0R1WHF6</accession>
<dbReference type="EMBL" id="AZFV01000010">
    <property type="protein sequence ID" value="KRM17342.1"/>
    <property type="molecule type" value="Genomic_DNA"/>
</dbReference>
<feature type="transmembrane region" description="Helical" evidence="1">
    <location>
        <begin position="175"/>
        <end position="201"/>
    </location>
</feature>
<dbReference type="AlphaFoldDB" id="A0A0R1WHF6"/>
<feature type="transmembrane region" description="Helical" evidence="1">
    <location>
        <begin position="68"/>
        <end position="89"/>
    </location>
</feature>
<protein>
    <submittedName>
        <fullName evidence="2">Uncharacterized protein</fullName>
    </submittedName>
</protein>
<proteinExistence type="predicted"/>
<feature type="transmembrane region" description="Helical" evidence="1">
    <location>
        <begin position="29"/>
        <end position="47"/>
    </location>
</feature>
<dbReference type="PATRIC" id="fig|1423774.3.peg.235"/>
<name>A0A0R1WHF6_9LACO</name>
<dbReference type="Proteomes" id="UP000051302">
    <property type="component" value="Unassembled WGS sequence"/>
</dbReference>
<evidence type="ECO:0000256" key="1">
    <source>
        <dbReference type="SAM" id="Phobius"/>
    </source>
</evidence>
<evidence type="ECO:0000313" key="2">
    <source>
        <dbReference type="EMBL" id="KRM17342.1"/>
    </source>
</evidence>
<gene>
    <name evidence="2" type="ORF">FD31_GL000230</name>
</gene>
<organism evidence="2 3">
    <name type="scientific">Companilactobacillus nantensis DSM 16982</name>
    <dbReference type="NCBI Taxonomy" id="1423774"/>
    <lineage>
        <taxon>Bacteria</taxon>
        <taxon>Bacillati</taxon>
        <taxon>Bacillota</taxon>
        <taxon>Bacilli</taxon>
        <taxon>Lactobacillales</taxon>
        <taxon>Lactobacillaceae</taxon>
        <taxon>Companilactobacillus</taxon>
    </lineage>
</organism>
<keyword evidence="3" id="KW-1185">Reference proteome</keyword>
<dbReference type="STRING" id="1423774.FD31_GL000230"/>